<evidence type="ECO:0000256" key="3">
    <source>
        <dbReference type="ARBA" id="ARBA00023082"/>
    </source>
</evidence>
<reference evidence="6" key="1">
    <citation type="submission" date="2022-10" db="EMBL/GenBank/DDBJ databases">
        <title>Culturing micro-colonial fungi from biological soil crusts in the Mojave desert and describing Neophaeococcomyces mojavensis, and introducing the new genera and species Taxawa tesnikishii.</title>
        <authorList>
            <person name="Kurbessoian T."/>
            <person name="Stajich J.E."/>
        </authorList>
    </citation>
    <scope>NUCLEOTIDE SEQUENCE</scope>
    <source>
        <strain evidence="6">TK_35</strain>
    </source>
</reference>
<proteinExistence type="inferred from homology"/>
<evidence type="ECO:0000259" key="5">
    <source>
        <dbReference type="Pfam" id="PF08281"/>
    </source>
</evidence>
<dbReference type="PANTHER" id="PTHR43133">
    <property type="entry name" value="RNA POLYMERASE ECF-TYPE SIGMA FACTO"/>
    <property type="match status" value="1"/>
</dbReference>
<evidence type="ECO:0000256" key="4">
    <source>
        <dbReference type="ARBA" id="ARBA00023163"/>
    </source>
</evidence>
<dbReference type="InterPro" id="IPR013324">
    <property type="entry name" value="RNA_pol_sigma_r3/r4-like"/>
</dbReference>
<organism evidence="6">
    <name type="scientific">Knufia peltigerae</name>
    <dbReference type="NCBI Taxonomy" id="1002370"/>
    <lineage>
        <taxon>Eukaryota</taxon>
        <taxon>Fungi</taxon>
        <taxon>Dikarya</taxon>
        <taxon>Ascomycota</taxon>
        <taxon>Pezizomycotina</taxon>
        <taxon>Eurotiomycetes</taxon>
        <taxon>Chaetothyriomycetidae</taxon>
        <taxon>Chaetothyriales</taxon>
        <taxon>Trichomeriaceae</taxon>
        <taxon>Knufia</taxon>
    </lineage>
</organism>
<evidence type="ECO:0000256" key="1">
    <source>
        <dbReference type="ARBA" id="ARBA00010641"/>
    </source>
</evidence>
<evidence type="ECO:0000313" key="6">
    <source>
        <dbReference type="EMBL" id="KAJ9613604.1"/>
    </source>
</evidence>
<dbReference type="GO" id="GO:0003677">
    <property type="term" value="F:DNA binding"/>
    <property type="evidence" value="ECO:0007669"/>
    <property type="project" value="InterPro"/>
</dbReference>
<dbReference type="Gene3D" id="1.10.10.10">
    <property type="entry name" value="Winged helix-like DNA-binding domain superfamily/Winged helix DNA-binding domain"/>
    <property type="match status" value="1"/>
</dbReference>
<dbReference type="EMBL" id="JAPDRN010000203">
    <property type="protein sequence ID" value="KAJ9613604.1"/>
    <property type="molecule type" value="Genomic_DNA"/>
</dbReference>
<dbReference type="InterPro" id="IPR014284">
    <property type="entry name" value="RNA_pol_sigma-70_dom"/>
</dbReference>
<dbReference type="InterPro" id="IPR036388">
    <property type="entry name" value="WH-like_DNA-bd_sf"/>
</dbReference>
<dbReference type="InterPro" id="IPR039425">
    <property type="entry name" value="RNA_pol_sigma-70-like"/>
</dbReference>
<comment type="similarity">
    <text evidence="1">Belongs to the sigma-70 factor family. ECF subfamily.</text>
</comment>
<dbReference type="GO" id="GO:0016987">
    <property type="term" value="F:sigma factor activity"/>
    <property type="evidence" value="ECO:0007669"/>
    <property type="project" value="UniProtKB-KW"/>
</dbReference>
<dbReference type="GO" id="GO:0006352">
    <property type="term" value="P:DNA-templated transcription initiation"/>
    <property type="evidence" value="ECO:0007669"/>
    <property type="project" value="InterPro"/>
</dbReference>
<dbReference type="InterPro" id="IPR013249">
    <property type="entry name" value="RNA_pol_sigma70_r4_t2"/>
</dbReference>
<dbReference type="AlphaFoldDB" id="A0AA38XHN6"/>
<dbReference type="Pfam" id="PF08281">
    <property type="entry name" value="Sigma70_r4_2"/>
    <property type="match status" value="1"/>
</dbReference>
<name>A0AA38XHN6_9EURO</name>
<keyword evidence="4" id="KW-0804">Transcription</keyword>
<feature type="domain" description="RNA polymerase sigma factor 70 region 4 type 2" evidence="5">
    <location>
        <begin position="209"/>
        <end position="261"/>
    </location>
</feature>
<keyword evidence="2" id="KW-0805">Transcription regulation</keyword>
<dbReference type="SUPFAM" id="SSF88659">
    <property type="entry name" value="Sigma3 and sigma4 domains of RNA polymerase sigma factors"/>
    <property type="match status" value="1"/>
</dbReference>
<gene>
    <name evidence="6" type="primary">rpoE1</name>
    <name evidence="6" type="ORF">H2204_014801</name>
</gene>
<dbReference type="CDD" id="cd06171">
    <property type="entry name" value="Sigma70_r4"/>
    <property type="match status" value="1"/>
</dbReference>
<dbReference type="SUPFAM" id="SSF88946">
    <property type="entry name" value="Sigma2 domain of RNA polymerase sigma factors"/>
    <property type="match status" value="1"/>
</dbReference>
<dbReference type="Gene3D" id="1.10.1740.10">
    <property type="match status" value="1"/>
</dbReference>
<dbReference type="NCBIfam" id="TIGR02937">
    <property type="entry name" value="sigma70-ECF"/>
    <property type="match status" value="1"/>
</dbReference>
<dbReference type="InterPro" id="IPR013325">
    <property type="entry name" value="RNA_pol_sigma_r2"/>
</dbReference>
<keyword evidence="3" id="KW-0731">Sigma factor</keyword>
<dbReference type="PANTHER" id="PTHR43133:SF64">
    <property type="entry name" value="ECF SIGMA FACTOR"/>
    <property type="match status" value="1"/>
</dbReference>
<dbReference type="NCBIfam" id="NF006550">
    <property type="entry name" value="PRK09047.1"/>
    <property type="match status" value="1"/>
</dbReference>
<evidence type="ECO:0000256" key="2">
    <source>
        <dbReference type="ARBA" id="ARBA00023015"/>
    </source>
</evidence>
<accession>A0AA38XHN6</accession>
<comment type="caution">
    <text evidence="6">The sequence shown here is derived from an EMBL/GenBank/DDBJ whole genome shotgun (WGS) entry which is preliminary data.</text>
</comment>
<protein>
    <submittedName>
        <fullName evidence="6">Sigma-70 factor</fullName>
    </submittedName>
</protein>
<sequence>MPWMKLEPDINGVCRITGTREMITWPAMAASMKMYSATNPSLIGNAPALSSSPHHNHGLNPARVPVNHGRAHALSMVTPAEEPYPVLVSSPAPSTTDADAVPASLEAFLASVGPRAFRFAEAGLRQRDDALDAVQDALLRMLDYADKPAAEWAPLFWSILRRRVIDLQRRRRFRLPFWRDNQDADGGEIDWADPGPDPSQAHEQRQQYQQLVQALRELPARQREAFTLRVLQDLDGATTARAMGCSEGAVKTHLARARQALQNQLEMHPLHAQSLQALSPATLARLRSARHSAVRAHAGRWRWWLASVCSLVIALGIGVQFVGPDEHQGAATAPIVAAEEDNGVLYDENPDLYLWLGDNDLAME</sequence>